<evidence type="ECO:0000259" key="3">
    <source>
        <dbReference type="Pfam" id="PF25583"/>
    </source>
</evidence>
<reference evidence="4 5" key="1">
    <citation type="journal article" date="2015" name="Genome Announc.">
        <title>Complete Genome Sequence of Corynebacterium camporealensis DSM 44610, Isolated from the Milk of a Manchega Sheep with Subclinical Mastitis.</title>
        <authorList>
            <person name="Ruckert C."/>
            <person name="Albersmeier A."/>
            <person name="Winkler A."/>
            <person name="Tauch A."/>
        </authorList>
    </citation>
    <scope>NUCLEOTIDE SEQUENCE [LARGE SCALE GENOMIC DNA]</scope>
    <source>
        <strain evidence="4 5">DSM 44610</strain>
    </source>
</reference>
<dbReference type="Proteomes" id="UP000033566">
    <property type="component" value="Chromosome"/>
</dbReference>
<dbReference type="KEGG" id="ccj:UL81_05980"/>
<dbReference type="InterPro" id="IPR026881">
    <property type="entry name" value="WYL_dom"/>
</dbReference>
<dbReference type="EMBL" id="CP011311">
    <property type="protein sequence ID" value="AKE39160.1"/>
    <property type="molecule type" value="Genomic_DNA"/>
</dbReference>
<evidence type="ECO:0000313" key="5">
    <source>
        <dbReference type="Proteomes" id="UP000033566"/>
    </source>
</evidence>
<dbReference type="InterPro" id="IPR043839">
    <property type="entry name" value="PafC_HTH"/>
</dbReference>
<feature type="domain" description="PafC HTH" evidence="2">
    <location>
        <begin position="11"/>
        <end position="123"/>
    </location>
</feature>
<dbReference type="Pfam" id="PF25583">
    <property type="entry name" value="WCX"/>
    <property type="match status" value="1"/>
</dbReference>
<name>A0A0F6QWT9_9CORY</name>
<evidence type="ECO:0000313" key="4">
    <source>
        <dbReference type="EMBL" id="AKE39160.1"/>
    </source>
</evidence>
<feature type="domain" description="WCX" evidence="3">
    <location>
        <begin position="256"/>
        <end position="324"/>
    </location>
</feature>
<evidence type="ECO:0000259" key="1">
    <source>
        <dbReference type="Pfam" id="PF13280"/>
    </source>
</evidence>
<dbReference type="AlphaFoldDB" id="A0A0F6QWT9"/>
<dbReference type="HOGENOM" id="CLU_041141_2_0_11"/>
<dbReference type="InterPro" id="IPR051534">
    <property type="entry name" value="CBASS_pafABC_assoc_protein"/>
</dbReference>
<dbReference type="InterPro" id="IPR028349">
    <property type="entry name" value="PafC-like"/>
</dbReference>
<dbReference type="PATRIC" id="fig|161896.4.peg.1173"/>
<dbReference type="Pfam" id="PF13280">
    <property type="entry name" value="WYL"/>
    <property type="match status" value="1"/>
</dbReference>
<feature type="domain" description="WYL" evidence="1">
    <location>
        <begin position="162"/>
        <end position="227"/>
    </location>
</feature>
<dbReference type="PIRSF" id="PIRSF016838">
    <property type="entry name" value="PafC"/>
    <property type="match status" value="1"/>
</dbReference>
<proteinExistence type="predicted"/>
<accession>A0A0F6QWT9</accession>
<dbReference type="PROSITE" id="PS52050">
    <property type="entry name" value="WYL"/>
    <property type="match status" value="1"/>
</dbReference>
<dbReference type="InterPro" id="IPR057727">
    <property type="entry name" value="WCX_dom"/>
</dbReference>
<dbReference type="PANTHER" id="PTHR34580:SF1">
    <property type="entry name" value="PROTEIN PAFC"/>
    <property type="match status" value="1"/>
</dbReference>
<evidence type="ECO:0000259" key="2">
    <source>
        <dbReference type="Pfam" id="PF19187"/>
    </source>
</evidence>
<dbReference type="OrthoDB" id="5174471at2"/>
<gene>
    <name evidence="4" type="ORF">UL81_05980</name>
</gene>
<dbReference type="Pfam" id="PF19187">
    <property type="entry name" value="HTH_PafC"/>
    <property type="match status" value="1"/>
</dbReference>
<protein>
    <submittedName>
        <fullName evidence="4">Putative transcriptional regulator</fullName>
    </submittedName>
</protein>
<dbReference type="RefSeq" id="WP_035104633.1">
    <property type="nucleotide sequence ID" value="NZ_CP011311.1"/>
</dbReference>
<dbReference type="PANTHER" id="PTHR34580">
    <property type="match status" value="1"/>
</dbReference>
<keyword evidence="5" id="KW-1185">Reference proteome</keyword>
<organism evidence="4 5">
    <name type="scientific">Corynebacterium camporealensis</name>
    <dbReference type="NCBI Taxonomy" id="161896"/>
    <lineage>
        <taxon>Bacteria</taxon>
        <taxon>Bacillati</taxon>
        <taxon>Actinomycetota</taxon>
        <taxon>Actinomycetes</taxon>
        <taxon>Mycobacteriales</taxon>
        <taxon>Corynebacteriaceae</taxon>
        <taxon>Corynebacterium</taxon>
    </lineage>
</organism>
<sequence length="335" mass="37745">MAEGSNKLHALVRSLNLLPYFRNHPGTSPMEAATDLGMTPEELRDSINRLFCSGVGRNTEDLIDLSFSYRDGVEIYNDQGLNQALRLTPTEAGALLLTLESLEDMPGLIDTTAVHSAAAKLRAIMDDKTAAIYDSLSQGEQADTVNGVAGSGQHEESATQKLLAQAVEQRRRVEFDYWSASRNAESHRMVDPARIFIVEDEPYLVAWDDEVSDHRRFRIDRMRNVEMREDKAQPRLRQLQFDANDPFGLGKGQRVQLEIHPEFMWLANVYNIELGETLDNGCVAAEMPIGSEEWFIRFALSQADRLRVVGPESLVNAVADRGARGYERYTREDRL</sequence>